<dbReference type="EMBL" id="VFQE01000002">
    <property type="protein sequence ID" value="TQN37484.1"/>
    <property type="molecule type" value="Genomic_DNA"/>
</dbReference>
<keyword evidence="3" id="KW-1185">Reference proteome</keyword>
<proteinExistence type="predicted"/>
<name>A0A543P064_9ACTN</name>
<evidence type="ECO:0000256" key="1">
    <source>
        <dbReference type="SAM" id="MobiDB-lite"/>
    </source>
</evidence>
<feature type="compositionally biased region" description="Basic and acidic residues" evidence="1">
    <location>
        <begin position="29"/>
        <end position="46"/>
    </location>
</feature>
<protein>
    <recommendedName>
        <fullName evidence="4">Flagellar protein FliT</fullName>
    </recommendedName>
</protein>
<sequence length="147" mass="16060">MTGVSPVGGGSAAGFGYTPYTPPSASEGSGKRQRERERKERRAPVDWHDALTELEGEVLAAEQTLARGRAEEIAAWGRRSEDWVPPAGLGPLPEDLRERAARLLQHQLAVAEALVERITQSQKQRDVAARMSYGAERPVASFIDRAL</sequence>
<organism evidence="2 3">
    <name type="scientific">Blastococcus colisei</name>
    <dbReference type="NCBI Taxonomy" id="1564162"/>
    <lineage>
        <taxon>Bacteria</taxon>
        <taxon>Bacillati</taxon>
        <taxon>Actinomycetota</taxon>
        <taxon>Actinomycetes</taxon>
        <taxon>Geodermatophilales</taxon>
        <taxon>Geodermatophilaceae</taxon>
        <taxon>Blastococcus</taxon>
    </lineage>
</organism>
<accession>A0A543P064</accession>
<evidence type="ECO:0000313" key="2">
    <source>
        <dbReference type="EMBL" id="TQN37484.1"/>
    </source>
</evidence>
<dbReference type="AlphaFoldDB" id="A0A543P064"/>
<dbReference type="Proteomes" id="UP000319865">
    <property type="component" value="Unassembled WGS sequence"/>
</dbReference>
<reference evidence="2 3" key="1">
    <citation type="submission" date="2019-06" db="EMBL/GenBank/DDBJ databases">
        <title>Sequencing the genomes of 1000 actinobacteria strains.</title>
        <authorList>
            <person name="Klenk H.-P."/>
        </authorList>
    </citation>
    <scope>NUCLEOTIDE SEQUENCE [LARGE SCALE GENOMIC DNA]</scope>
    <source>
        <strain evidence="2 3">DSM 46837</strain>
    </source>
</reference>
<evidence type="ECO:0000313" key="3">
    <source>
        <dbReference type="Proteomes" id="UP000319865"/>
    </source>
</evidence>
<comment type="caution">
    <text evidence="2">The sequence shown here is derived from an EMBL/GenBank/DDBJ whole genome shotgun (WGS) entry which is preliminary data.</text>
</comment>
<gene>
    <name evidence="2" type="ORF">FHU33_4136</name>
</gene>
<evidence type="ECO:0008006" key="4">
    <source>
        <dbReference type="Google" id="ProtNLM"/>
    </source>
</evidence>
<feature type="region of interest" description="Disordered" evidence="1">
    <location>
        <begin position="1"/>
        <end position="46"/>
    </location>
</feature>
<dbReference type="OrthoDB" id="3786371at2"/>
<feature type="compositionally biased region" description="Gly residues" evidence="1">
    <location>
        <begin position="1"/>
        <end position="13"/>
    </location>
</feature>
<dbReference type="RefSeq" id="WP_142027444.1">
    <property type="nucleotide sequence ID" value="NZ_VFQE01000002.1"/>
</dbReference>